<feature type="domain" description="BioF2-like acetyltransferase" evidence="7">
    <location>
        <begin position="159"/>
        <end position="293"/>
    </location>
</feature>
<keyword evidence="6" id="KW-0961">Cell wall biogenesis/degradation</keyword>
<evidence type="ECO:0000313" key="9">
    <source>
        <dbReference type="Proteomes" id="UP000061468"/>
    </source>
</evidence>
<dbReference type="InterPro" id="IPR017469">
    <property type="entry name" value="PEP-CTERM_FemAB-rel"/>
</dbReference>
<sequence length="352" mass="40047">MIDGNNVSYVVSELSDSDAVEWDRYVDQHPEGTLFHKFAWASLIKEVLHQKPRYLKAQNSAGNIVGVLPLVNLKSVVFGNFLVSMPYFNYGGVLADSEEVASVLVNASTDIADKLNVSHVQYRCSSECMTESFPVAKHKVNMILDLPESQDALGKSIGSKRRSQIKRPIREGVSHKIGGRELIDDFYEVFCINMRDLGTPVYSKKLFESIFDTFPDNTNICVVYWEGKPVSTGFLMHYKNKLEIPWASTVRYANRISVNMYLYWQILSYAIEKGFKQFDFGRSTIDAGTYKFKKQWGAQPQQCYWYHYVPEGKALPDLSPDNESFGLAIKIWQKLPIPITKIFGPHIVKAIP</sequence>
<dbReference type="AlphaFoldDB" id="A0AAC8XP23"/>
<dbReference type="GO" id="GO:0009252">
    <property type="term" value="P:peptidoglycan biosynthetic process"/>
    <property type="evidence" value="ECO:0007669"/>
    <property type="project" value="UniProtKB-KW"/>
</dbReference>
<dbReference type="Pfam" id="PF13480">
    <property type="entry name" value="Acetyltransf_6"/>
    <property type="match status" value="1"/>
</dbReference>
<organism evidence="8 9">
    <name type="scientific">Alteromonas mediterranea</name>
    <dbReference type="NCBI Taxonomy" id="314275"/>
    <lineage>
        <taxon>Bacteria</taxon>
        <taxon>Pseudomonadati</taxon>
        <taxon>Pseudomonadota</taxon>
        <taxon>Gammaproteobacteria</taxon>
        <taxon>Alteromonadales</taxon>
        <taxon>Alteromonadaceae</taxon>
        <taxon>Alteromonas/Salinimonas group</taxon>
        <taxon>Alteromonas</taxon>
    </lineage>
</organism>
<evidence type="ECO:0000256" key="4">
    <source>
        <dbReference type="ARBA" id="ARBA00022984"/>
    </source>
</evidence>
<dbReference type="InterPro" id="IPR050644">
    <property type="entry name" value="PG_Glycine_Bridge_Synth"/>
</dbReference>
<evidence type="ECO:0000256" key="2">
    <source>
        <dbReference type="ARBA" id="ARBA00022679"/>
    </source>
</evidence>
<proteinExistence type="inferred from homology"/>
<dbReference type="GO" id="GO:0008360">
    <property type="term" value="P:regulation of cell shape"/>
    <property type="evidence" value="ECO:0007669"/>
    <property type="project" value="UniProtKB-KW"/>
</dbReference>
<reference evidence="8 9" key="1">
    <citation type="submission" date="2015-12" db="EMBL/GenBank/DDBJ databases">
        <title>Intraspecies pangenome expansion in the marine bacterium Alteromonas.</title>
        <authorList>
            <person name="Lopez-Perez M."/>
            <person name="Rodriguez-Valera F."/>
        </authorList>
    </citation>
    <scope>NUCLEOTIDE SEQUENCE [LARGE SCALE GENOMIC DNA]</scope>
    <source>
        <strain evidence="8 9">UM8</strain>
    </source>
</reference>
<evidence type="ECO:0000256" key="5">
    <source>
        <dbReference type="ARBA" id="ARBA00023315"/>
    </source>
</evidence>
<gene>
    <name evidence="8" type="ORF">AV942_13870</name>
</gene>
<dbReference type="InterPro" id="IPR003447">
    <property type="entry name" value="FEMABX"/>
</dbReference>
<evidence type="ECO:0000256" key="1">
    <source>
        <dbReference type="ARBA" id="ARBA00009943"/>
    </source>
</evidence>
<evidence type="ECO:0000259" key="7">
    <source>
        <dbReference type="Pfam" id="PF13480"/>
    </source>
</evidence>
<keyword evidence="3" id="KW-0133">Cell shape</keyword>
<dbReference type="GO" id="GO:0071555">
    <property type="term" value="P:cell wall organization"/>
    <property type="evidence" value="ECO:0007669"/>
    <property type="project" value="UniProtKB-KW"/>
</dbReference>
<dbReference type="NCBIfam" id="TIGR03019">
    <property type="entry name" value="pepcterm_femAB"/>
    <property type="match status" value="1"/>
</dbReference>
<dbReference type="PANTHER" id="PTHR36174">
    <property type="entry name" value="LIPID II:GLYCINE GLYCYLTRANSFERASE"/>
    <property type="match status" value="1"/>
</dbReference>
<comment type="similarity">
    <text evidence="1">Belongs to the FemABX family.</text>
</comment>
<evidence type="ECO:0000256" key="6">
    <source>
        <dbReference type="ARBA" id="ARBA00023316"/>
    </source>
</evidence>
<evidence type="ECO:0000313" key="8">
    <source>
        <dbReference type="EMBL" id="AMJ80611.1"/>
    </source>
</evidence>
<protein>
    <submittedName>
        <fullName evidence="8">FemAB-like protein</fullName>
    </submittedName>
</protein>
<dbReference type="GO" id="GO:0016755">
    <property type="term" value="F:aminoacyltransferase activity"/>
    <property type="evidence" value="ECO:0007669"/>
    <property type="project" value="InterPro"/>
</dbReference>
<keyword evidence="4" id="KW-0573">Peptidoglycan synthesis</keyword>
<name>A0AAC8XP23_9ALTE</name>
<dbReference type="Gene3D" id="3.40.630.30">
    <property type="match status" value="2"/>
</dbReference>
<accession>A0AAC8XP23</accession>
<evidence type="ECO:0000256" key="3">
    <source>
        <dbReference type="ARBA" id="ARBA00022960"/>
    </source>
</evidence>
<dbReference type="EMBL" id="CP013928">
    <property type="protein sequence ID" value="AMJ80611.1"/>
    <property type="molecule type" value="Genomic_DNA"/>
</dbReference>
<dbReference type="InterPro" id="IPR038740">
    <property type="entry name" value="BioF2-like_GNAT_dom"/>
</dbReference>
<dbReference type="InterPro" id="IPR016181">
    <property type="entry name" value="Acyl_CoA_acyltransferase"/>
</dbReference>
<keyword evidence="5" id="KW-0012">Acyltransferase</keyword>
<dbReference type="PANTHER" id="PTHR36174:SF1">
    <property type="entry name" value="LIPID II:GLYCINE GLYCYLTRANSFERASE"/>
    <property type="match status" value="1"/>
</dbReference>
<dbReference type="PROSITE" id="PS51191">
    <property type="entry name" value="FEMABX"/>
    <property type="match status" value="1"/>
</dbReference>
<dbReference type="SUPFAM" id="SSF55729">
    <property type="entry name" value="Acyl-CoA N-acyltransferases (Nat)"/>
    <property type="match status" value="2"/>
</dbReference>
<keyword evidence="2" id="KW-0808">Transferase</keyword>
<dbReference type="Proteomes" id="UP000061468">
    <property type="component" value="Chromosome"/>
</dbReference>